<keyword evidence="3" id="KW-0964">Secreted</keyword>
<evidence type="ECO:0000313" key="14">
    <source>
        <dbReference type="Proteomes" id="UP000268093"/>
    </source>
</evidence>
<keyword evidence="8 10" id="KW-0326">Glycosidase</keyword>
<evidence type="ECO:0000256" key="6">
    <source>
        <dbReference type="ARBA" id="ARBA00023157"/>
    </source>
</evidence>
<dbReference type="GO" id="GO:0071555">
    <property type="term" value="P:cell wall organization"/>
    <property type="evidence" value="ECO:0007669"/>
    <property type="project" value="UniProtKB-KW"/>
</dbReference>
<evidence type="ECO:0000256" key="12">
    <source>
        <dbReference type="SAM" id="SignalP"/>
    </source>
</evidence>
<keyword evidence="4 12" id="KW-0732">Signal</keyword>
<keyword evidence="13" id="KW-0456">Lyase</keyword>
<protein>
    <submittedName>
        <fullName evidence="13">Pectin lyase fold/virulence factor</fullName>
    </submittedName>
</protein>
<dbReference type="PANTHER" id="PTHR31736">
    <property type="match status" value="1"/>
</dbReference>
<sequence>MKKGILFFLALACTMLHAATAVGKICNILDYGAKPDNSTDSSAALLAAFDSCVKPNLPNNPTLLVPIGTFLLSKNVLFKGDGWTFTLKGNIVIAFDPALVGSLIHFFYVSNFEFNGHGTIDGQGRLWSVNGKPMFHMTVLGNNTQVYNIRIHGEDHGATDGIDIGGWHNHVHHVHVTNRDECVTVASPSSNILIENVFCDNAGATNIGSLGKGGGTAFIQNIVMRNNVYYQTEWAVGIKAYPCANGIVRNITWENLIMDQVVYPVYIDMFWQNCDKGVANGNLKIRGITINNVTGTSATRRPGMNFKCIPNSPCEKIAVTNSKIWRDDGTAGYDQCENALGTGSCLGTKATMTTMMFSPMSSPLPKHTIPKSGWPRTDPLGL</sequence>
<dbReference type="SUPFAM" id="SSF51126">
    <property type="entry name" value="Pectin lyase-like"/>
    <property type="match status" value="1"/>
</dbReference>
<dbReference type="GO" id="GO:0004650">
    <property type="term" value="F:polygalacturonase activity"/>
    <property type="evidence" value="ECO:0007669"/>
    <property type="project" value="InterPro"/>
</dbReference>
<evidence type="ECO:0000256" key="4">
    <source>
        <dbReference type="ARBA" id="ARBA00022729"/>
    </source>
</evidence>
<dbReference type="GO" id="GO:0005576">
    <property type="term" value="C:extracellular region"/>
    <property type="evidence" value="ECO:0007669"/>
    <property type="project" value="UniProtKB-SubCell"/>
</dbReference>
<keyword evidence="9" id="KW-0961">Cell wall biogenesis/degradation</keyword>
<dbReference type="EMBL" id="RBNI01001054">
    <property type="protein sequence ID" value="RUP50956.1"/>
    <property type="molecule type" value="Genomic_DNA"/>
</dbReference>
<proteinExistence type="inferred from homology"/>
<evidence type="ECO:0000256" key="5">
    <source>
        <dbReference type="ARBA" id="ARBA00022801"/>
    </source>
</evidence>
<evidence type="ECO:0000256" key="2">
    <source>
        <dbReference type="ARBA" id="ARBA00008834"/>
    </source>
</evidence>
<dbReference type="GO" id="GO:0005975">
    <property type="term" value="P:carbohydrate metabolic process"/>
    <property type="evidence" value="ECO:0007669"/>
    <property type="project" value="InterPro"/>
</dbReference>
<evidence type="ECO:0000256" key="10">
    <source>
        <dbReference type="RuleBase" id="RU361169"/>
    </source>
</evidence>
<comment type="caution">
    <text evidence="13">The sequence shown here is derived from an EMBL/GenBank/DDBJ whole genome shotgun (WGS) entry which is preliminary data.</text>
</comment>
<keyword evidence="6" id="KW-1015">Disulfide bond</keyword>
<keyword evidence="5 10" id="KW-0378">Hydrolase</keyword>
<accession>A0A433DJQ5</accession>
<evidence type="ECO:0000313" key="13">
    <source>
        <dbReference type="EMBL" id="RUP50956.1"/>
    </source>
</evidence>
<dbReference type="PANTHER" id="PTHR31736:SF19">
    <property type="entry name" value="PECTIN LYASE SUPERFAMILY PROTEIN-RELATED"/>
    <property type="match status" value="1"/>
</dbReference>
<evidence type="ECO:0000256" key="7">
    <source>
        <dbReference type="ARBA" id="ARBA00023180"/>
    </source>
</evidence>
<dbReference type="Proteomes" id="UP000268093">
    <property type="component" value="Unassembled WGS sequence"/>
</dbReference>
<dbReference type="InterPro" id="IPR011050">
    <property type="entry name" value="Pectin_lyase_fold/virulence"/>
</dbReference>
<keyword evidence="14" id="KW-1185">Reference proteome</keyword>
<comment type="subcellular location">
    <subcellularLocation>
        <location evidence="1">Secreted</location>
    </subcellularLocation>
</comment>
<feature type="signal peptide" evidence="12">
    <location>
        <begin position="1"/>
        <end position="21"/>
    </location>
</feature>
<name>A0A433DJQ5_9FUNG</name>
<organism evidence="13 14">
    <name type="scientific">Jimgerdemannia flammicorona</name>
    <dbReference type="NCBI Taxonomy" id="994334"/>
    <lineage>
        <taxon>Eukaryota</taxon>
        <taxon>Fungi</taxon>
        <taxon>Fungi incertae sedis</taxon>
        <taxon>Mucoromycota</taxon>
        <taxon>Mucoromycotina</taxon>
        <taxon>Endogonomycetes</taxon>
        <taxon>Endogonales</taxon>
        <taxon>Endogonaceae</taxon>
        <taxon>Jimgerdemannia</taxon>
    </lineage>
</organism>
<dbReference type="InterPro" id="IPR012334">
    <property type="entry name" value="Pectin_lyas_fold"/>
</dbReference>
<reference evidence="13 14" key="1">
    <citation type="journal article" date="2018" name="New Phytol.">
        <title>Phylogenomics of Endogonaceae and evolution of mycorrhizas within Mucoromycota.</title>
        <authorList>
            <person name="Chang Y."/>
            <person name="Desiro A."/>
            <person name="Na H."/>
            <person name="Sandor L."/>
            <person name="Lipzen A."/>
            <person name="Clum A."/>
            <person name="Barry K."/>
            <person name="Grigoriev I.V."/>
            <person name="Martin F.M."/>
            <person name="Stajich J.E."/>
            <person name="Smith M.E."/>
            <person name="Bonito G."/>
            <person name="Spatafora J.W."/>
        </authorList>
    </citation>
    <scope>NUCLEOTIDE SEQUENCE [LARGE SCALE GENOMIC DNA]</scope>
    <source>
        <strain evidence="13 14">GMNB39</strain>
    </source>
</reference>
<evidence type="ECO:0000256" key="9">
    <source>
        <dbReference type="ARBA" id="ARBA00023316"/>
    </source>
</evidence>
<evidence type="ECO:0000256" key="1">
    <source>
        <dbReference type="ARBA" id="ARBA00004613"/>
    </source>
</evidence>
<evidence type="ECO:0000256" key="3">
    <source>
        <dbReference type="ARBA" id="ARBA00022525"/>
    </source>
</evidence>
<dbReference type="OrthoDB" id="187139at2759"/>
<dbReference type="AlphaFoldDB" id="A0A433DJQ5"/>
<feature type="region of interest" description="Disordered" evidence="11">
    <location>
        <begin position="361"/>
        <end position="382"/>
    </location>
</feature>
<dbReference type="InterPro" id="IPR000743">
    <property type="entry name" value="Glyco_hydro_28"/>
</dbReference>
<evidence type="ECO:0000256" key="8">
    <source>
        <dbReference type="ARBA" id="ARBA00023295"/>
    </source>
</evidence>
<keyword evidence="7" id="KW-0325">Glycoprotein</keyword>
<dbReference type="Gene3D" id="2.160.20.10">
    <property type="entry name" value="Single-stranded right-handed beta-helix, Pectin lyase-like"/>
    <property type="match status" value="1"/>
</dbReference>
<evidence type="ECO:0000256" key="11">
    <source>
        <dbReference type="SAM" id="MobiDB-lite"/>
    </source>
</evidence>
<feature type="chain" id="PRO_5019090032" evidence="12">
    <location>
        <begin position="22"/>
        <end position="382"/>
    </location>
</feature>
<dbReference type="GO" id="GO:0046576">
    <property type="term" value="F:rhamnogalacturonan alpha-L-rhamnopyranosyl-(1-&gt;4)-alpha-D-galactopyranosyluronide lyase activity"/>
    <property type="evidence" value="ECO:0007669"/>
    <property type="project" value="UniProtKB-ARBA"/>
</dbReference>
<gene>
    <name evidence="13" type="ORF">BC936DRAFT_136889</name>
</gene>
<dbReference type="Pfam" id="PF00295">
    <property type="entry name" value="Glyco_hydro_28"/>
    <property type="match status" value="1"/>
</dbReference>
<comment type="similarity">
    <text evidence="2 10">Belongs to the glycosyl hydrolase 28 family.</text>
</comment>